<gene>
    <name evidence="2" type="ORF">SFSGTM_31760</name>
</gene>
<dbReference type="InterPro" id="IPR051686">
    <property type="entry name" value="Lipoprotein_DolP"/>
</dbReference>
<accession>A0A809S5E9</accession>
<evidence type="ECO:0000313" key="3">
    <source>
        <dbReference type="Proteomes" id="UP000463939"/>
    </source>
</evidence>
<dbReference type="SMART" id="SM00749">
    <property type="entry name" value="BON"/>
    <property type="match status" value="1"/>
</dbReference>
<dbReference type="InterPro" id="IPR007055">
    <property type="entry name" value="BON_dom"/>
</dbReference>
<dbReference type="Pfam" id="PF04972">
    <property type="entry name" value="BON"/>
    <property type="match status" value="1"/>
</dbReference>
<sequence length="125" mass="13571">MEPSFDGYLFEEIFKMKTHKGLLIVGTALATMLIAGCNKPTEMPSTQQGATEAAHINDSGVDQGVRSALVQDDILKGFRITAVTTNGDVMLTGVVDDQSQIDYADKLVRSVDGVHTIHNHLEIKK</sequence>
<evidence type="ECO:0000313" key="2">
    <source>
        <dbReference type="EMBL" id="BBP02468.1"/>
    </source>
</evidence>
<dbReference type="KEGG" id="sniv:SFSGTM_31760"/>
<dbReference type="PANTHER" id="PTHR34606:SF15">
    <property type="entry name" value="BON DOMAIN-CONTAINING PROTEIN"/>
    <property type="match status" value="1"/>
</dbReference>
<dbReference type="Gene3D" id="3.30.1340.30">
    <property type="match status" value="1"/>
</dbReference>
<dbReference type="PROSITE" id="PS50914">
    <property type="entry name" value="BON"/>
    <property type="match status" value="1"/>
</dbReference>
<keyword evidence="3" id="KW-1185">Reference proteome</keyword>
<dbReference type="InterPro" id="IPR014004">
    <property type="entry name" value="Transpt-assoc_nodulatn_dom_bac"/>
</dbReference>
<dbReference type="PANTHER" id="PTHR34606">
    <property type="entry name" value="BON DOMAIN-CONTAINING PROTEIN"/>
    <property type="match status" value="1"/>
</dbReference>
<dbReference type="EMBL" id="AP021881">
    <property type="protein sequence ID" value="BBP02468.1"/>
    <property type="molecule type" value="Genomic_DNA"/>
</dbReference>
<feature type="domain" description="BON" evidence="1">
    <location>
        <begin position="57"/>
        <end position="125"/>
    </location>
</feature>
<reference evidence="3" key="1">
    <citation type="submission" date="2019-11" db="EMBL/GenBank/DDBJ databases">
        <title>Isolation and characterization of a novel species in the genus Sulfuriferula.</title>
        <authorList>
            <person name="Mochizuki J."/>
            <person name="Kojima H."/>
            <person name="Fukui M."/>
        </authorList>
    </citation>
    <scope>NUCLEOTIDE SEQUENCE [LARGE SCALE GENOMIC DNA]</scope>
    <source>
        <strain evidence="3">SGTM</strain>
    </source>
</reference>
<dbReference type="Proteomes" id="UP000463939">
    <property type="component" value="Chromosome"/>
</dbReference>
<protein>
    <recommendedName>
        <fullName evidence="1">BON domain-containing protein</fullName>
    </recommendedName>
</protein>
<dbReference type="AlphaFoldDB" id="A0A809S5E9"/>
<proteinExistence type="predicted"/>
<evidence type="ECO:0000259" key="1">
    <source>
        <dbReference type="PROSITE" id="PS50914"/>
    </source>
</evidence>
<organism evidence="2 3">
    <name type="scientific">Sulfuriferula nivalis</name>
    <dbReference type="NCBI Taxonomy" id="2675298"/>
    <lineage>
        <taxon>Bacteria</taxon>
        <taxon>Pseudomonadati</taxon>
        <taxon>Pseudomonadota</taxon>
        <taxon>Betaproteobacteria</taxon>
        <taxon>Nitrosomonadales</taxon>
        <taxon>Sulfuricellaceae</taxon>
        <taxon>Sulfuriferula</taxon>
    </lineage>
</organism>
<dbReference type="RefSeq" id="WP_198420579.1">
    <property type="nucleotide sequence ID" value="NZ_AP021881.1"/>
</dbReference>
<name>A0A809S5E9_9PROT</name>